<dbReference type="RefSeq" id="WP_163942894.1">
    <property type="nucleotide sequence ID" value="NZ_JAAIKC010000001.1"/>
</dbReference>
<evidence type="ECO:0000256" key="1">
    <source>
        <dbReference type="ARBA" id="ARBA00004196"/>
    </source>
</evidence>
<keyword evidence="6" id="KW-0238">DNA-binding</keyword>
<gene>
    <name evidence="11" type="ORF">GK047_06665</name>
</gene>
<dbReference type="PROSITE" id="PS00041">
    <property type="entry name" value="HTH_ARAC_FAMILY_1"/>
    <property type="match status" value="1"/>
</dbReference>
<dbReference type="PANTHER" id="PTHR30532:SF26">
    <property type="entry name" value="IRON(3+)-HYDROXAMATE-BINDING PROTEIN FHUD"/>
    <property type="match status" value="1"/>
</dbReference>
<evidence type="ECO:0000256" key="5">
    <source>
        <dbReference type="ARBA" id="ARBA00023015"/>
    </source>
</evidence>
<dbReference type="Gene3D" id="1.10.10.60">
    <property type="entry name" value="Homeodomain-like"/>
    <property type="match status" value="2"/>
</dbReference>
<keyword evidence="7" id="KW-0804">Transcription</keyword>
<dbReference type="SMART" id="SM00342">
    <property type="entry name" value="HTH_ARAC"/>
    <property type="match status" value="1"/>
</dbReference>
<dbReference type="Pfam" id="PF12833">
    <property type="entry name" value="HTH_18"/>
    <property type="match status" value="1"/>
</dbReference>
<feature type="domain" description="HTH araC/xylS-type" evidence="9">
    <location>
        <begin position="177"/>
        <end position="275"/>
    </location>
</feature>
<feature type="domain" description="Fe/B12 periplasmic-binding" evidence="10">
    <location>
        <begin position="395"/>
        <end position="648"/>
    </location>
</feature>
<evidence type="ECO:0000259" key="9">
    <source>
        <dbReference type="PROSITE" id="PS01124"/>
    </source>
</evidence>
<dbReference type="InterPro" id="IPR002491">
    <property type="entry name" value="ABC_transptr_periplasmic_BD"/>
</dbReference>
<protein>
    <submittedName>
        <fullName evidence="11">AraC family transcriptional regulator</fullName>
    </submittedName>
</protein>
<dbReference type="PRINTS" id="PR00032">
    <property type="entry name" value="HTHARAC"/>
</dbReference>
<keyword evidence="3" id="KW-0813">Transport</keyword>
<evidence type="ECO:0000256" key="6">
    <source>
        <dbReference type="ARBA" id="ARBA00023125"/>
    </source>
</evidence>
<dbReference type="InterPro" id="IPR018060">
    <property type="entry name" value="HTH_AraC"/>
</dbReference>
<evidence type="ECO:0000256" key="8">
    <source>
        <dbReference type="SAM" id="MobiDB-lite"/>
    </source>
</evidence>
<dbReference type="GO" id="GO:0030288">
    <property type="term" value="C:outer membrane-bounded periplasmic space"/>
    <property type="evidence" value="ECO:0007669"/>
    <property type="project" value="TreeGrafter"/>
</dbReference>
<dbReference type="InterPro" id="IPR051313">
    <property type="entry name" value="Bact_iron-sidero_bind"/>
</dbReference>
<evidence type="ECO:0000256" key="4">
    <source>
        <dbReference type="ARBA" id="ARBA00022729"/>
    </source>
</evidence>
<comment type="subcellular location">
    <subcellularLocation>
        <location evidence="1">Cell envelope</location>
    </subcellularLocation>
</comment>
<proteinExistence type="inferred from homology"/>
<dbReference type="Gene3D" id="3.40.50.1980">
    <property type="entry name" value="Nitrogenase molybdenum iron protein domain"/>
    <property type="match status" value="2"/>
</dbReference>
<feature type="compositionally biased region" description="Polar residues" evidence="8">
    <location>
        <begin position="351"/>
        <end position="368"/>
    </location>
</feature>
<evidence type="ECO:0000256" key="2">
    <source>
        <dbReference type="ARBA" id="ARBA00008814"/>
    </source>
</evidence>
<dbReference type="SUPFAM" id="SSF46689">
    <property type="entry name" value="Homeodomain-like"/>
    <property type="match status" value="2"/>
</dbReference>
<keyword evidence="4" id="KW-0732">Signal</keyword>
<dbReference type="EMBL" id="JAAIKC010000001">
    <property type="protein sequence ID" value="NEW05702.1"/>
    <property type="molecule type" value="Genomic_DNA"/>
</dbReference>
<organism evidence="11">
    <name type="scientific">Paenibacillus sp. SYP-B3998</name>
    <dbReference type="NCBI Taxonomy" id="2678564"/>
    <lineage>
        <taxon>Bacteria</taxon>
        <taxon>Bacillati</taxon>
        <taxon>Bacillota</taxon>
        <taxon>Bacilli</taxon>
        <taxon>Bacillales</taxon>
        <taxon>Paenibacillaceae</taxon>
        <taxon>Paenibacillus</taxon>
    </lineage>
</organism>
<feature type="region of interest" description="Disordered" evidence="8">
    <location>
        <begin position="351"/>
        <end position="375"/>
    </location>
</feature>
<evidence type="ECO:0000256" key="3">
    <source>
        <dbReference type="ARBA" id="ARBA00022448"/>
    </source>
</evidence>
<dbReference type="GO" id="GO:1901678">
    <property type="term" value="P:iron coordination entity transport"/>
    <property type="evidence" value="ECO:0007669"/>
    <property type="project" value="UniProtKB-ARBA"/>
</dbReference>
<dbReference type="SUPFAM" id="SSF53807">
    <property type="entry name" value="Helical backbone' metal receptor"/>
    <property type="match status" value="1"/>
</dbReference>
<dbReference type="PANTHER" id="PTHR30532">
    <property type="entry name" value="IRON III DICITRATE-BINDING PERIPLASMIC PROTEIN"/>
    <property type="match status" value="1"/>
</dbReference>
<evidence type="ECO:0000259" key="10">
    <source>
        <dbReference type="PROSITE" id="PS50983"/>
    </source>
</evidence>
<comment type="caution">
    <text evidence="11">The sequence shown here is derived from an EMBL/GenBank/DDBJ whole genome shotgun (WGS) entry which is preliminary data.</text>
</comment>
<dbReference type="InterPro" id="IPR018062">
    <property type="entry name" value="HTH_AraC-typ_CS"/>
</dbReference>
<name>A0A6G3ZU87_9BACL</name>
<keyword evidence="5" id="KW-0805">Transcription regulation</keyword>
<dbReference type="GO" id="GO:0003700">
    <property type="term" value="F:DNA-binding transcription factor activity"/>
    <property type="evidence" value="ECO:0007669"/>
    <property type="project" value="InterPro"/>
</dbReference>
<dbReference type="InterPro" id="IPR020449">
    <property type="entry name" value="Tscrpt_reg_AraC-type_HTH"/>
</dbReference>
<evidence type="ECO:0000256" key="7">
    <source>
        <dbReference type="ARBA" id="ARBA00023163"/>
    </source>
</evidence>
<reference evidence="11" key="1">
    <citation type="submission" date="2020-02" db="EMBL/GenBank/DDBJ databases">
        <authorList>
            <person name="Shen X.-R."/>
            <person name="Zhang Y.-X."/>
        </authorList>
    </citation>
    <scope>NUCLEOTIDE SEQUENCE</scope>
    <source>
        <strain evidence="11">SYP-B3998</strain>
    </source>
</reference>
<comment type="similarity">
    <text evidence="2">Belongs to the bacterial solute-binding protein 8 family.</text>
</comment>
<dbReference type="Pfam" id="PF01497">
    <property type="entry name" value="Peripla_BP_2"/>
    <property type="match status" value="1"/>
</dbReference>
<evidence type="ECO:0000313" key="11">
    <source>
        <dbReference type="EMBL" id="NEW05702.1"/>
    </source>
</evidence>
<dbReference type="InterPro" id="IPR009057">
    <property type="entry name" value="Homeodomain-like_sf"/>
</dbReference>
<dbReference type="AlphaFoldDB" id="A0A6G3ZU87"/>
<dbReference type="GO" id="GO:0043565">
    <property type="term" value="F:sequence-specific DNA binding"/>
    <property type="evidence" value="ECO:0007669"/>
    <property type="project" value="InterPro"/>
</dbReference>
<sequence>MEWNDQIMLWNYASIKVLDVRHKMMKLGEELRSYRLPASGFLYTTSGSAQVCLDGSEYETKRFHVLHGGKGMCLDIISKEEEFAYYLIFYKEVIPLPCRKEILSLIERSNPFQIQYGFAPHYPISLLHIVEVMAREWLVDNKLERFHVNALFHQFIYEIFRQLQLQDIPTMKPDLVAQTLRYINEHYMDPITLEQLAQVLNYSSKNLSKVFKKQTGYSLIDYVIQVRIHKAKDLLKRTDSTIQEIAESIGYSDRLYFTRIFKKHAGVSPGSFKEIVQGSKKRTDRAYRLSRSSIVPWRLQRYIDDSDNHYQYMYKGDLPMSKGLKLSMAATVLFCFALFMSACSTGTISSNATTGGSQVTSNQESTPAHRTGAKAQTRVISTLKGDITIPNQPERIVVDLYLGSFIALNVKPIGTPELNLKNPYFTKSLVGVESIGEYENVSLEKIMHLQPDLIVTGNMEAYENFSKIAPTILVPYGELKNVHEEVTYFGKVLGKEAEAKAWLAEYDQRIAAAKEQVEKSIPREATFSVMQDWEKSTGVFGDNFGRGGQAVYRALGRKPPVKKAEEIMKEQLLEIPEEVLSDFTGDYIILTSDKRTLADLKTDPIWKTLDAVKNDRVYVWKHQRSWYFDPIATLSQTEELAAWLAGEKKE</sequence>
<dbReference type="PROSITE" id="PS50983">
    <property type="entry name" value="FE_B12_PBP"/>
    <property type="match status" value="1"/>
</dbReference>
<dbReference type="PROSITE" id="PS01124">
    <property type="entry name" value="HTH_ARAC_FAMILY_2"/>
    <property type="match status" value="1"/>
</dbReference>
<accession>A0A6G3ZU87</accession>